<dbReference type="RefSeq" id="WP_263124767.1">
    <property type="nucleotide sequence ID" value="NZ_CP106753.1"/>
</dbReference>
<reference evidence="1" key="1">
    <citation type="submission" date="2022-10" db="EMBL/GenBank/DDBJ databases">
        <title>Chitiniphilus purpureus sp. nov., a novel chitin-degrading bacterium isolated from crawfish pond sediment.</title>
        <authorList>
            <person name="Li K."/>
        </authorList>
    </citation>
    <scope>NUCLEOTIDE SEQUENCE</scope>
    <source>
        <strain evidence="1">CD1</strain>
    </source>
</reference>
<gene>
    <name evidence="1" type="ORF">N8I74_18950</name>
</gene>
<evidence type="ECO:0000313" key="2">
    <source>
        <dbReference type="Proteomes" id="UP001061302"/>
    </source>
</evidence>
<dbReference type="EMBL" id="CP106753">
    <property type="protein sequence ID" value="UXY15361.1"/>
    <property type="molecule type" value="Genomic_DNA"/>
</dbReference>
<accession>A0ABY6DLY4</accession>
<dbReference type="Proteomes" id="UP001061302">
    <property type="component" value="Chromosome"/>
</dbReference>
<sequence length="282" mass="32326">MAQLHPQEVYLLEYLVSLEHFCNVREAMRQAVRYGEQALDEFMQHIPTDLRSRHQSLQPDVVWGGRVLPNLRHSRDCLIESCILRSHNDPKAFTGLIGTHGRSINKHISDFDSDWMREPLSSQFWDTLRVAMKLDSLAGYTTAGEWMAGDLTWNLDTSGKEGFLHRSSILMPTSIPVYELDQSVIIRPGDRIAVTGVYVPEAENTCAQFLHLGWNQLDGIELERPEIWVRQGLAQDEYGSWIEERYIETTWTLVRQIPGQFIEVPAEGFFPRSPSLFSHIGS</sequence>
<keyword evidence="2" id="KW-1185">Reference proteome</keyword>
<proteinExistence type="predicted"/>
<evidence type="ECO:0000313" key="1">
    <source>
        <dbReference type="EMBL" id="UXY15361.1"/>
    </source>
</evidence>
<protein>
    <submittedName>
        <fullName evidence="1">Uncharacterized protein</fullName>
    </submittedName>
</protein>
<name>A0ABY6DLY4_9NEIS</name>
<organism evidence="1 2">
    <name type="scientific">Chitiniphilus purpureus</name>
    <dbReference type="NCBI Taxonomy" id="2981137"/>
    <lineage>
        <taxon>Bacteria</taxon>
        <taxon>Pseudomonadati</taxon>
        <taxon>Pseudomonadota</taxon>
        <taxon>Betaproteobacteria</taxon>
        <taxon>Neisseriales</taxon>
        <taxon>Chitinibacteraceae</taxon>
        <taxon>Chitiniphilus</taxon>
    </lineage>
</organism>